<evidence type="ECO:0000256" key="1">
    <source>
        <dbReference type="ARBA" id="ARBA00004651"/>
    </source>
</evidence>
<feature type="transmembrane region" description="Helical" evidence="7">
    <location>
        <begin position="29"/>
        <end position="55"/>
    </location>
</feature>
<reference evidence="10 11" key="1">
    <citation type="submission" date="2021-01" db="EMBL/GenBank/DDBJ databases">
        <title>Sequencing the genomes of 1000 actinobacteria strains.</title>
        <authorList>
            <person name="Klenk H.-P."/>
        </authorList>
    </citation>
    <scope>NUCLEOTIDE SEQUENCE [LARGE SCALE GENOMIC DNA]</scope>
    <source>
        <strain evidence="10 11">DSM 13057</strain>
    </source>
</reference>
<dbReference type="Proteomes" id="UP000776164">
    <property type="component" value="Unassembled WGS sequence"/>
</dbReference>
<keyword evidence="10" id="KW-0762">Sugar transport</keyword>
<dbReference type="InterPro" id="IPR050809">
    <property type="entry name" value="UgpAE/MalFG_permease"/>
</dbReference>
<keyword evidence="11" id="KW-1185">Reference proteome</keyword>
<evidence type="ECO:0000256" key="7">
    <source>
        <dbReference type="RuleBase" id="RU363032"/>
    </source>
</evidence>
<evidence type="ECO:0000256" key="6">
    <source>
        <dbReference type="ARBA" id="ARBA00023136"/>
    </source>
</evidence>
<dbReference type="InterPro" id="IPR000515">
    <property type="entry name" value="MetI-like"/>
</dbReference>
<comment type="similarity">
    <text evidence="7">Belongs to the binding-protein-dependent transport system permease family.</text>
</comment>
<feature type="transmembrane region" description="Helical" evidence="7">
    <location>
        <begin position="96"/>
        <end position="119"/>
    </location>
</feature>
<feature type="transmembrane region" description="Helical" evidence="7">
    <location>
        <begin position="279"/>
        <end position="301"/>
    </location>
</feature>
<evidence type="ECO:0000256" key="4">
    <source>
        <dbReference type="ARBA" id="ARBA00022692"/>
    </source>
</evidence>
<organism evidence="10 11">
    <name type="scientific">Subtercola frigoramans</name>
    <dbReference type="NCBI Taxonomy" id="120298"/>
    <lineage>
        <taxon>Bacteria</taxon>
        <taxon>Bacillati</taxon>
        <taxon>Actinomycetota</taxon>
        <taxon>Actinomycetes</taxon>
        <taxon>Micrococcales</taxon>
        <taxon>Microbacteriaceae</taxon>
        <taxon>Subtercola</taxon>
    </lineage>
</organism>
<gene>
    <name evidence="10" type="ORF">JOE66_000630</name>
</gene>
<feature type="domain" description="ABC transmembrane type-1" evidence="9">
    <location>
        <begin position="93"/>
        <end position="300"/>
    </location>
</feature>
<dbReference type="PANTHER" id="PTHR43227">
    <property type="entry name" value="BLL4140 PROTEIN"/>
    <property type="match status" value="1"/>
</dbReference>
<dbReference type="PROSITE" id="PS50928">
    <property type="entry name" value="ABC_TM1"/>
    <property type="match status" value="1"/>
</dbReference>
<dbReference type="Gene3D" id="1.10.3720.10">
    <property type="entry name" value="MetI-like"/>
    <property type="match status" value="1"/>
</dbReference>
<comment type="caution">
    <text evidence="10">The sequence shown here is derived from an EMBL/GenBank/DDBJ whole genome shotgun (WGS) entry which is preliminary data.</text>
</comment>
<evidence type="ECO:0000313" key="11">
    <source>
        <dbReference type="Proteomes" id="UP000776164"/>
    </source>
</evidence>
<feature type="transmembrane region" description="Helical" evidence="7">
    <location>
        <begin position="173"/>
        <end position="198"/>
    </location>
</feature>
<protein>
    <submittedName>
        <fullName evidence="10">Multiple sugar transport system permease protein</fullName>
    </submittedName>
</protein>
<feature type="region of interest" description="Disordered" evidence="8">
    <location>
        <begin position="1"/>
        <end position="21"/>
    </location>
</feature>
<dbReference type="InterPro" id="IPR035906">
    <property type="entry name" value="MetI-like_sf"/>
</dbReference>
<evidence type="ECO:0000313" key="10">
    <source>
        <dbReference type="EMBL" id="MBM7470996.1"/>
    </source>
</evidence>
<dbReference type="EMBL" id="JAFBBU010000001">
    <property type="protein sequence ID" value="MBM7470996.1"/>
    <property type="molecule type" value="Genomic_DNA"/>
</dbReference>
<feature type="transmembrane region" description="Helical" evidence="7">
    <location>
        <begin position="131"/>
        <end position="153"/>
    </location>
</feature>
<keyword evidence="3" id="KW-1003">Cell membrane</keyword>
<dbReference type="Pfam" id="PF00528">
    <property type="entry name" value="BPD_transp_1"/>
    <property type="match status" value="1"/>
</dbReference>
<feature type="transmembrane region" description="Helical" evidence="7">
    <location>
        <begin position="219"/>
        <end position="247"/>
    </location>
</feature>
<proteinExistence type="inferred from homology"/>
<sequence length="310" mass="33681">MTVNLPAGHLERSAPTSGRRRMSFTSHTGAILALVAPFLILLTLFYLVPIGYALVQSFFKLERSSAFGSPREVFAGFEQYVHVLENAAFWGSLGRVGVLLVTMVPVMILLGLLFALLIDSTLVKGRRFFRLAFFAPYAVPGVIAAIMWGFFYAPTLSPLPGVAESLNLLDSRGIMIALANIIVWTVSGFNMLIMYSALQAVPQELYEAARMDGAGNVRIAVLVKVPLIMPSIIMTGVLSIIGTLQLFNEPTVLKTLSKAVGLDFTPNMLVFNTASIPNYNLAAATSVVLALLTAALSFVFLRITQKRAFE</sequence>
<keyword evidence="6 7" id="KW-0472">Membrane</keyword>
<keyword evidence="2 7" id="KW-0813">Transport</keyword>
<name>A0ABS2L1N4_9MICO</name>
<dbReference type="PANTHER" id="PTHR43227:SF8">
    <property type="entry name" value="DIACETYLCHITOBIOSE UPTAKE SYSTEM PERMEASE PROTEIN DASB"/>
    <property type="match status" value="1"/>
</dbReference>
<evidence type="ECO:0000256" key="2">
    <source>
        <dbReference type="ARBA" id="ARBA00022448"/>
    </source>
</evidence>
<keyword evidence="5 7" id="KW-1133">Transmembrane helix</keyword>
<dbReference type="RefSeq" id="WP_205106670.1">
    <property type="nucleotide sequence ID" value="NZ_BAAAHT010000017.1"/>
</dbReference>
<keyword evidence="4 7" id="KW-0812">Transmembrane</keyword>
<accession>A0ABS2L1N4</accession>
<dbReference type="CDD" id="cd06261">
    <property type="entry name" value="TM_PBP2"/>
    <property type="match status" value="1"/>
</dbReference>
<evidence type="ECO:0000256" key="5">
    <source>
        <dbReference type="ARBA" id="ARBA00022989"/>
    </source>
</evidence>
<comment type="subcellular location">
    <subcellularLocation>
        <location evidence="1 7">Cell membrane</location>
        <topology evidence="1 7">Multi-pass membrane protein</topology>
    </subcellularLocation>
</comment>
<evidence type="ECO:0000259" key="9">
    <source>
        <dbReference type="PROSITE" id="PS50928"/>
    </source>
</evidence>
<evidence type="ECO:0000256" key="8">
    <source>
        <dbReference type="SAM" id="MobiDB-lite"/>
    </source>
</evidence>
<dbReference type="SUPFAM" id="SSF161098">
    <property type="entry name" value="MetI-like"/>
    <property type="match status" value="1"/>
</dbReference>
<evidence type="ECO:0000256" key="3">
    <source>
        <dbReference type="ARBA" id="ARBA00022475"/>
    </source>
</evidence>